<dbReference type="InterPro" id="IPR011990">
    <property type="entry name" value="TPR-like_helical_dom_sf"/>
</dbReference>
<reference evidence="1 2" key="1">
    <citation type="submission" date="2023-10" db="EMBL/GenBank/DDBJ databases">
        <title>Genomes of two closely related lineages of the louse Polyplax serrata with different host specificities.</title>
        <authorList>
            <person name="Martinu J."/>
            <person name="Tarabai H."/>
            <person name="Stefka J."/>
            <person name="Hypsa V."/>
        </authorList>
    </citation>
    <scope>NUCLEOTIDE SEQUENCE [LARGE SCALE GENOMIC DNA]</scope>
    <source>
        <strain evidence="1">HR10_N</strain>
    </source>
</reference>
<gene>
    <name evidence="1" type="ORF">RUM43_005972</name>
</gene>
<protein>
    <recommendedName>
        <fullName evidence="3">Tetratricopeptide repeat protein</fullName>
    </recommendedName>
</protein>
<dbReference type="InterPro" id="IPR052943">
    <property type="entry name" value="TMTC_O-mannosyl-trnsfr"/>
</dbReference>
<organism evidence="1 2">
    <name type="scientific">Polyplax serrata</name>
    <name type="common">Common mouse louse</name>
    <dbReference type="NCBI Taxonomy" id="468196"/>
    <lineage>
        <taxon>Eukaryota</taxon>
        <taxon>Metazoa</taxon>
        <taxon>Ecdysozoa</taxon>
        <taxon>Arthropoda</taxon>
        <taxon>Hexapoda</taxon>
        <taxon>Insecta</taxon>
        <taxon>Pterygota</taxon>
        <taxon>Neoptera</taxon>
        <taxon>Paraneoptera</taxon>
        <taxon>Psocodea</taxon>
        <taxon>Troctomorpha</taxon>
        <taxon>Phthiraptera</taxon>
        <taxon>Anoplura</taxon>
        <taxon>Polyplacidae</taxon>
        <taxon>Polyplax</taxon>
    </lineage>
</organism>
<evidence type="ECO:0000313" key="1">
    <source>
        <dbReference type="EMBL" id="KAK6625673.1"/>
    </source>
</evidence>
<sequence>MSSTLSWLFSESSKFSPVSTTPLQALLSATFSEELRGALDPAENLVTEISTLNSVLDSFKKVNRSSDALQMLESCIKIDTSYTPAYLLMAKLHDVDGRKKMVGQLLRQVVQLHPENPDHLAEYAGWLYDQGNGLKLISLKYYQRALRHVAPHRKSLLGMTKILRAQGQLPRVHQITLRSHIMARAERGNQIFTGDLYFRSWQLQREFQQLSNSPNIQDIGNTFPESLVLAKISPVEKSNNHSESET</sequence>
<comment type="caution">
    <text evidence="1">The sequence shown here is derived from an EMBL/GenBank/DDBJ whole genome shotgun (WGS) entry which is preliminary data.</text>
</comment>
<dbReference type="SUPFAM" id="SSF48452">
    <property type="entry name" value="TPR-like"/>
    <property type="match status" value="1"/>
</dbReference>
<evidence type="ECO:0000313" key="2">
    <source>
        <dbReference type="Proteomes" id="UP001372834"/>
    </source>
</evidence>
<dbReference type="PANTHER" id="PTHR44809">
    <property type="match status" value="1"/>
</dbReference>
<accession>A0AAN8S1U6</accession>
<dbReference type="Proteomes" id="UP001372834">
    <property type="component" value="Unassembled WGS sequence"/>
</dbReference>
<dbReference type="EMBL" id="JAWJWE010000037">
    <property type="protein sequence ID" value="KAK6625673.1"/>
    <property type="molecule type" value="Genomic_DNA"/>
</dbReference>
<evidence type="ECO:0008006" key="3">
    <source>
        <dbReference type="Google" id="ProtNLM"/>
    </source>
</evidence>
<proteinExistence type="predicted"/>
<dbReference type="PANTHER" id="PTHR44809:SF1">
    <property type="entry name" value="PROTEIN O-MANNOSYL-TRANSFERASE TMTC1"/>
    <property type="match status" value="1"/>
</dbReference>
<name>A0AAN8S1U6_POLSC</name>
<dbReference type="Gene3D" id="1.25.40.10">
    <property type="entry name" value="Tetratricopeptide repeat domain"/>
    <property type="match status" value="1"/>
</dbReference>
<dbReference type="AlphaFoldDB" id="A0AAN8S1U6"/>